<keyword evidence="3" id="KW-1003">Cell membrane</keyword>
<dbReference type="GO" id="GO:0055085">
    <property type="term" value="P:transmembrane transport"/>
    <property type="evidence" value="ECO:0007669"/>
    <property type="project" value="InterPro"/>
</dbReference>
<evidence type="ECO:0000256" key="6">
    <source>
        <dbReference type="ARBA" id="ARBA00023136"/>
    </source>
</evidence>
<evidence type="ECO:0000313" key="9">
    <source>
        <dbReference type="EMBL" id="HJC05665.1"/>
    </source>
</evidence>
<comment type="caution">
    <text evidence="9">The sequence shown here is derived from an EMBL/GenBank/DDBJ whole genome shotgun (WGS) entry which is preliminary data.</text>
</comment>
<reference evidence="9" key="1">
    <citation type="journal article" date="2021" name="PeerJ">
        <title>Extensive microbial diversity within the chicken gut microbiome revealed by metagenomics and culture.</title>
        <authorList>
            <person name="Gilroy R."/>
            <person name="Ravi A."/>
            <person name="Getino M."/>
            <person name="Pursley I."/>
            <person name="Horton D.L."/>
            <person name="Alikhan N.F."/>
            <person name="Baker D."/>
            <person name="Gharbi K."/>
            <person name="Hall N."/>
            <person name="Watson M."/>
            <person name="Adriaenssens E.M."/>
            <person name="Foster-Nyarko E."/>
            <person name="Jarju S."/>
            <person name="Secka A."/>
            <person name="Antonio M."/>
            <person name="Oren A."/>
            <person name="Chaudhuri R.R."/>
            <person name="La Ragione R."/>
            <person name="Hildebrand F."/>
            <person name="Pallen M.J."/>
        </authorList>
    </citation>
    <scope>NUCLEOTIDE SEQUENCE</scope>
    <source>
        <strain evidence="9">CHK180-15479</strain>
    </source>
</reference>
<dbReference type="PANTHER" id="PTHR43386:SF1">
    <property type="entry name" value="D,D-DIPEPTIDE TRANSPORT SYSTEM PERMEASE PROTEIN DDPC-RELATED"/>
    <property type="match status" value="1"/>
</dbReference>
<dbReference type="Pfam" id="PF00528">
    <property type="entry name" value="BPD_transp_1"/>
    <property type="match status" value="1"/>
</dbReference>
<organism evidence="9 10">
    <name type="scientific">Candidatus Enterocloster excrementipullorum</name>
    <dbReference type="NCBI Taxonomy" id="2838559"/>
    <lineage>
        <taxon>Bacteria</taxon>
        <taxon>Bacillati</taxon>
        <taxon>Bacillota</taxon>
        <taxon>Clostridia</taxon>
        <taxon>Lachnospirales</taxon>
        <taxon>Lachnospiraceae</taxon>
        <taxon>Enterocloster</taxon>
    </lineage>
</organism>
<dbReference type="CDD" id="cd06261">
    <property type="entry name" value="TM_PBP2"/>
    <property type="match status" value="1"/>
</dbReference>
<evidence type="ECO:0000256" key="5">
    <source>
        <dbReference type="ARBA" id="ARBA00022989"/>
    </source>
</evidence>
<keyword evidence="5 7" id="KW-1133">Transmembrane helix</keyword>
<feature type="transmembrane region" description="Helical" evidence="7">
    <location>
        <begin position="253"/>
        <end position="274"/>
    </location>
</feature>
<feature type="transmembrane region" description="Helical" evidence="7">
    <location>
        <begin position="192"/>
        <end position="210"/>
    </location>
</feature>
<accession>A0A9D2MYU2</accession>
<dbReference type="Pfam" id="PF12911">
    <property type="entry name" value="OppC_N"/>
    <property type="match status" value="1"/>
</dbReference>
<gene>
    <name evidence="9" type="ORF">H9704_05860</name>
</gene>
<feature type="transmembrane region" description="Helical" evidence="7">
    <location>
        <begin position="85"/>
        <end position="111"/>
    </location>
</feature>
<dbReference type="GO" id="GO:0005886">
    <property type="term" value="C:plasma membrane"/>
    <property type="evidence" value="ECO:0007669"/>
    <property type="project" value="UniProtKB-SubCell"/>
</dbReference>
<name>A0A9D2MYU2_9FIRM</name>
<keyword evidence="6 7" id="KW-0472">Membrane</keyword>
<dbReference type="InterPro" id="IPR025966">
    <property type="entry name" value="OppC_N"/>
</dbReference>
<evidence type="ECO:0000259" key="8">
    <source>
        <dbReference type="PROSITE" id="PS50928"/>
    </source>
</evidence>
<feature type="transmembrane region" description="Helical" evidence="7">
    <location>
        <begin position="21"/>
        <end position="43"/>
    </location>
</feature>
<evidence type="ECO:0000256" key="4">
    <source>
        <dbReference type="ARBA" id="ARBA00022692"/>
    </source>
</evidence>
<evidence type="ECO:0000256" key="3">
    <source>
        <dbReference type="ARBA" id="ARBA00022475"/>
    </source>
</evidence>
<evidence type="ECO:0000256" key="7">
    <source>
        <dbReference type="RuleBase" id="RU363032"/>
    </source>
</evidence>
<dbReference type="PANTHER" id="PTHR43386">
    <property type="entry name" value="OLIGOPEPTIDE TRANSPORT SYSTEM PERMEASE PROTEIN APPC"/>
    <property type="match status" value="1"/>
</dbReference>
<sequence>MDIAENSYLKDVFRRFSKHKLAMVSLVLLIMEILLVIALPKFLHLDPYTSDYNTLFGAGPSGAHWLGTDDIGRDNFARFLYGGQVSLLVGIVSAIISLLVGVPLGLIAGYYRGAIETVIMRLADIFMSFPSMVLILVLVSVLGPSVATVTIVIGVLGWPRFARTIYGNVLSARESEYVEAARAIGTRDGAIMMKYILPNTFAPVLIAFTFRAAQAIITESSLSFLGMGVQAPMASWGNILYQAQSISVLAAKPWLWMPPGIALLVTILCINFLGDGIRDALDTKIVI</sequence>
<evidence type="ECO:0000256" key="2">
    <source>
        <dbReference type="ARBA" id="ARBA00022448"/>
    </source>
</evidence>
<dbReference type="AlphaFoldDB" id="A0A9D2MYU2"/>
<comment type="subcellular location">
    <subcellularLocation>
        <location evidence="1 7">Cell membrane</location>
        <topology evidence="1 7">Multi-pass membrane protein</topology>
    </subcellularLocation>
</comment>
<dbReference type="InterPro" id="IPR000515">
    <property type="entry name" value="MetI-like"/>
</dbReference>
<protein>
    <submittedName>
        <fullName evidence="9">ABC transporter permease</fullName>
    </submittedName>
</protein>
<feature type="domain" description="ABC transmembrane type-1" evidence="8">
    <location>
        <begin position="83"/>
        <end position="274"/>
    </location>
</feature>
<keyword evidence="4 7" id="KW-0812">Transmembrane</keyword>
<dbReference type="InterPro" id="IPR035906">
    <property type="entry name" value="MetI-like_sf"/>
</dbReference>
<dbReference type="PROSITE" id="PS50928">
    <property type="entry name" value="ABC_TM1"/>
    <property type="match status" value="1"/>
</dbReference>
<keyword evidence="2 7" id="KW-0813">Transport</keyword>
<comment type="similarity">
    <text evidence="7">Belongs to the binding-protein-dependent transport system permease family.</text>
</comment>
<dbReference type="SUPFAM" id="SSF161098">
    <property type="entry name" value="MetI-like"/>
    <property type="match status" value="1"/>
</dbReference>
<dbReference type="EMBL" id="DWWT01000026">
    <property type="protein sequence ID" value="HJC05665.1"/>
    <property type="molecule type" value="Genomic_DNA"/>
</dbReference>
<dbReference type="Gene3D" id="1.10.3720.10">
    <property type="entry name" value="MetI-like"/>
    <property type="match status" value="1"/>
</dbReference>
<reference evidence="9" key="2">
    <citation type="submission" date="2021-04" db="EMBL/GenBank/DDBJ databases">
        <authorList>
            <person name="Gilroy R."/>
        </authorList>
    </citation>
    <scope>NUCLEOTIDE SEQUENCE</scope>
    <source>
        <strain evidence="9">CHK180-15479</strain>
    </source>
</reference>
<dbReference type="InterPro" id="IPR050366">
    <property type="entry name" value="BP-dependent_transpt_permease"/>
</dbReference>
<feature type="transmembrane region" description="Helical" evidence="7">
    <location>
        <begin position="222"/>
        <end position="241"/>
    </location>
</feature>
<evidence type="ECO:0000313" key="10">
    <source>
        <dbReference type="Proteomes" id="UP000823910"/>
    </source>
</evidence>
<evidence type="ECO:0000256" key="1">
    <source>
        <dbReference type="ARBA" id="ARBA00004651"/>
    </source>
</evidence>
<feature type="transmembrane region" description="Helical" evidence="7">
    <location>
        <begin position="132"/>
        <end position="158"/>
    </location>
</feature>
<proteinExistence type="inferred from homology"/>
<dbReference type="Proteomes" id="UP000823910">
    <property type="component" value="Unassembled WGS sequence"/>
</dbReference>